<feature type="domain" description="DUF1549" evidence="4">
    <location>
        <begin position="156"/>
        <end position="350"/>
    </location>
</feature>
<keyword evidence="8" id="KW-1185">Reference proteome</keyword>
<feature type="chain" id="PRO_5021864938" evidence="2">
    <location>
        <begin position="30"/>
        <end position="1079"/>
    </location>
</feature>
<dbReference type="EMBL" id="CP037423">
    <property type="protein sequence ID" value="QDV40748.1"/>
    <property type="molecule type" value="Genomic_DNA"/>
</dbReference>
<dbReference type="OrthoDB" id="127107at2"/>
<dbReference type="InterPro" id="IPR022655">
    <property type="entry name" value="DUF1553"/>
</dbReference>
<evidence type="ECO:0000259" key="5">
    <source>
        <dbReference type="Pfam" id="PF07587"/>
    </source>
</evidence>
<feature type="domain" description="DUF1553" evidence="5">
    <location>
        <begin position="800"/>
        <end position="1039"/>
    </location>
</feature>
<dbReference type="InterPro" id="IPR010496">
    <property type="entry name" value="AL/BT2_dom"/>
</dbReference>
<dbReference type="PANTHER" id="PTHR35889:SF3">
    <property type="entry name" value="F-BOX DOMAIN-CONTAINING PROTEIN"/>
    <property type="match status" value="1"/>
</dbReference>
<accession>A0A518HIS0</accession>
<dbReference type="GO" id="GO:0016787">
    <property type="term" value="F:hydrolase activity"/>
    <property type="evidence" value="ECO:0007669"/>
    <property type="project" value="InterPro"/>
</dbReference>
<gene>
    <name evidence="7" type="ORF">Enr13x_05840</name>
</gene>
<dbReference type="Pfam" id="PF06439">
    <property type="entry name" value="3keto-disac_hyd"/>
    <property type="match status" value="1"/>
</dbReference>
<keyword evidence="2" id="KW-0732">Signal</keyword>
<evidence type="ECO:0000256" key="1">
    <source>
        <dbReference type="SAM" id="MobiDB-lite"/>
    </source>
</evidence>
<dbReference type="Gene3D" id="2.60.120.560">
    <property type="entry name" value="Exo-inulinase, domain 1"/>
    <property type="match status" value="1"/>
</dbReference>
<protein>
    <submittedName>
        <fullName evidence="7">Planctomycete cytochrome C</fullName>
    </submittedName>
</protein>
<feature type="signal peptide" evidence="2">
    <location>
        <begin position="1"/>
        <end position="29"/>
    </location>
</feature>
<evidence type="ECO:0000259" key="4">
    <source>
        <dbReference type="Pfam" id="PF07583"/>
    </source>
</evidence>
<dbReference type="Pfam" id="PF07587">
    <property type="entry name" value="PSD1"/>
    <property type="match status" value="1"/>
</dbReference>
<feature type="compositionally biased region" description="Basic and acidic residues" evidence="1">
    <location>
        <begin position="777"/>
        <end position="788"/>
    </location>
</feature>
<organism evidence="7 8">
    <name type="scientific">Stieleria neptunia</name>
    <dbReference type="NCBI Taxonomy" id="2527979"/>
    <lineage>
        <taxon>Bacteria</taxon>
        <taxon>Pseudomonadati</taxon>
        <taxon>Planctomycetota</taxon>
        <taxon>Planctomycetia</taxon>
        <taxon>Pirellulales</taxon>
        <taxon>Pirellulaceae</taxon>
        <taxon>Stieleria</taxon>
    </lineage>
</organism>
<feature type="region of interest" description="Disordered" evidence="1">
    <location>
        <begin position="752"/>
        <end position="792"/>
    </location>
</feature>
<dbReference type="Pfam" id="PF07635">
    <property type="entry name" value="PSCyt1"/>
    <property type="match status" value="1"/>
</dbReference>
<dbReference type="GO" id="GO:0020037">
    <property type="term" value="F:heme binding"/>
    <property type="evidence" value="ECO:0007669"/>
    <property type="project" value="InterPro"/>
</dbReference>
<sequence precursor="true">MRLPVRPISLPKIVAFLVFAAPAPSAAIATDEVDYLTQIKPLLSEKCYSCHGVLKQESGLRLETRSLMIDGDALIPGDPNASEMLVRITADEDERMPPAEDGAALQPDQIELLRRWIEQGARAPEETPPPAPTEHWAFQPITRPTLPESSGQADHPVDALLAAKRVAGNVRPVGPADRSMIIRRLYLDLIGLPPTTEQLRDKRPWEQIVDDLLARHEHGERWARHWMDVWRYSDWYGLGQQIRYSQKHIWHWRDWIVRSLNDDKGYDQMVSEMLAGDELAPTDPEAIAGTGYLARNYYLFNRTTWLDGTIEHTGKAFLGLTLNCAKCHDHKYDPISQLDYYRFRAIFEPHQVRLDPIPGVTDFEKDGLPRVFDDSVDRPTFVHLRGDPMNPDKENPVSPGVPAILADFAAPIEPVKLPPAAFAPGTRTHVQNAAIRKAESEVESARRELATAKTRLAEQPATESSASAVDHSSWAVTDTFDEPAPEVWQLIGDGWQYREGALHQTTATRQPQMARLVPSLPRDFEVDCDYTTTGGSTYKSVTFRFDQSEDGKDANYVYTSAHEPGPKVQVAYTRGGNNTYPPDGRKAMPIKVGRRYHLRIAVRDTLVNVWLDDQFVVAYQLPDRSDGFFSLSGFDATVAFDQITIKALSSDTQLTAAGNQVTPSVDPENAVIAAELKLTAANAALESVHATIAADNARYVASPSPAETDSRARTAASKQLQAKIADADYRIVADAADAKKLKSAKDQKSAAETKLQALQKADPDARPNYASLRGSKKALETPEHKEPDYPAVYPSVSTGRRLALAEWITSRQNPLTARVAVNHVWMRHFGTPLVESVFDFGLRAEKPLHAELLDFLAAEFMQSGWSFKHLHRMIVTSDAYRLSSSTLTADPQTRAVDPTNRYYWRANSKRMESQLVRDSLLSLGGKLDPKMEGPSVDPGPTATRRSVYLKHSRDQQDKFLTMFDDADILQCYRRSESIVPQQALALSNSKLAIEMASQIASRIAGGVKTDAPSDFINELFFQLLCREPTDAERMECTAFWDAMSELPEMQSRDAADRETVIRSRLTQAILNHNDFVTIR</sequence>
<evidence type="ECO:0000313" key="8">
    <source>
        <dbReference type="Proteomes" id="UP000319004"/>
    </source>
</evidence>
<name>A0A518HIS0_9BACT</name>
<dbReference type="Proteomes" id="UP000319004">
    <property type="component" value="Chromosome"/>
</dbReference>
<proteinExistence type="predicted"/>
<evidence type="ECO:0000256" key="2">
    <source>
        <dbReference type="SAM" id="SignalP"/>
    </source>
</evidence>
<evidence type="ECO:0000313" key="7">
    <source>
        <dbReference type="EMBL" id="QDV40748.1"/>
    </source>
</evidence>
<evidence type="ECO:0000259" key="3">
    <source>
        <dbReference type="Pfam" id="PF06439"/>
    </source>
</evidence>
<evidence type="ECO:0000259" key="6">
    <source>
        <dbReference type="Pfam" id="PF07635"/>
    </source>
</evidence>
<dbReference type="AlphaFoldDB" id="A0A518HIS0"/>
<dbReference type="InterPro" id="IPR036909">
    <property type="entry name" value="Cyt_c-like_dom_sf"/>
</dbReference>
<dbReference type="SUPFAM" id="SSF46626">
    <property type="entry name" value="Cytochrome c"/>
    <property type="match status" value="1"/>
</dbReference>
<dbReference type="GO" id="GO:0009055">
    <property type="term" value="F:electron transfer activity"/>
    <property type="evidence" value="ECO:0007669"/>
    <property type="project" value="InterPro"/>
</dbReference>
<reference evidence="7 8" key="1">
    <citation type="submission" date="2019-03" db="EMBL/GenBank/DDBJ databases">
        <title>Deep-cultivation of Planctomycetes and their phenomic and genomic characterization uncovers novel biology.</title>
        <authorList>
            <person name="Wiegand S."/>
            <person name="Jogler M."/>
            <person name="Boedeker C."/>
            <person name="Pinto D."/>
            <person name="Vollmers J."/>
            <person name="Rivas-Marin E."/>
            <person name="Kohn T."/>
            <person name="Peeters S.H."/>
            <person name="Heuer A."/>
            <person name="Rast P."/>
            <person name="Oberbeckmann S."/>
            <person name="Bunk B."/>
            <person name="Jeske O."/>
            <person name="Meyerdierks A."/>
            <person name="Storesund J.E."/>
            <person name="Kallscheuer N."/>
            <person name="Luecker S."/>
            <person name="Lage O.M."/>
            <person name="Pohl T."/>
            <person name="Merkel B.J."/>
            <person name="Hornburger P."/>
            <person name="Mueller R.-W."/>
            <person name="Bruemmer F."/>
            <person name="Labrenz M."/>
            <person name="Spormann A.M."/>
            <person name="Op den Camp H."/>
            <person name="Overmann J."/>
            <person name="Amann R."/>
            <person name="Jetten M.S.M."/>
            <person name="Mascher T."/>
            <person name="Medema M.H."/>
            <person name="Devos D.P."/>
            <person name="Kaster A.-K."/>
            <person name="Ovreas L."/>
            <person name="Rohde M."/>
            <person name="Galperin M.Y."/>
            <person name="Jogler C."/>
        </authorList>
    </citation>
    <scope>NUCLEOTIDE SEQUENCE [LARGE SCALE GENOMIC DNA]</scope>
    <source>
        <strain evidence="7 8">Enr13</strain>
    </source>
</reference>
<dbReference type="InterPro" id="IPR011429">
    <property type="entry name" value="Cyt_c_Planctomycete-type"/>
</dbReference>
<feature type="domain" description="3-keto-alpha-glucoside-1,2-lyase/3-keto-2-hydroxy-glucal hydratase" evidence="3">
    <location>
        <begin position="478"/>
        <end position="646"/>
    </location>
</feature>
<feature type="domain" description="Cytochrome C Planctomycete-type" evidence="6">
    <location>
        <begin position="47"/>
        <end position="100"/>
    </location>
</feature>
<dbReference type="Pfam" id="PF07583">
    <property type="entry name" value="PSCyt2"/>
    <property type="match status" value="1"/>
</dbReference>
<dbReference type="KEGG" id="snep:Enr13x_05840"/>
<dbReference type="PANTHER" id="PTHR35889">
    <property type="entry name" value="CYCLOINULO-OLIGOSACCHARIDE FRUCTANOTRANSFERASE-RELATED"/>
    <property type="match status" value="1"/>
</dbReference>
<dbReference type="InterPro" id="IPR011444">
    <property type="entry name" value="DUF1549"/>
</dbReference>